<dbReference type="InterPro" id="IPR031599">
    <property type="entry name" value="ABC_tran_2"/>
</dbReference>
<keyword evidence="1" id="KW-1133">Transmembrane helix</keyword>
<feature type="transmembrane region" description="Helical" evidence="1">
    <location>
        <begin position="385"/>
        <end position="410"/>
    </location>
</feature>
<feature type="transmembrane region" description="Helical" evidence="1">
    <location>
        <begin position="344"/>
        <end position="365"/>
    </location>
</feature>
<dbReference type="Proteomes" id="UP000264445">
    <property type="component" value="Unassembled WGS sequence"/>
</dbReference>
<proteinExistence type="predicted"/>
<feature type="transmembrane region" description="Helical" evidence="1">
    <location>
        <begin position="88"/>
        <end position="114"/>
    </location>
</feature>
<keyword evidence="1" id="KW-0812">Transmembrane</keyword>
<evidence type="ECO:0000313" key="3">
    <source>
        <dbReference type="Proteomes" id="UP000264445"/>
    </source>
</evidence>
<evidence type="ECO:0000256" key="1">
    <source>
        <dbReference type="SAM" id="Phobius"/>
    </source>
</evidence>
<comment type="caution">
    <text evidence="2">The sequence shown here is derived from an EMBL/GenBank/DDBJ whole genome shotgun (WGS) entry which is preliminary data.</text>
</comment>
<keyword evidence="1" id="KW-0472">Membrane</keyword>
<protein>
    <recommendedName>
        <fullName evidence="4">ABC-2 type transport system permease protein</fullName>
    </recommendedName>
</protein>
<feature type="transmembrane region" description="Helical" evidence="1">
    <location>
        <begin position="505"/>
        <end position="528"/>
    </location>
</feature>
<feature type="transmembrane region" description="Helical" evidence="1">
    <location>
        <begin position="205"/>
        <end position="225"/>
    </location>
</feature>
<organism evidence="2 3">
    <name type="scientific">Caldanaerobacter subterraneus</name>
    <dbReference type="NCBI Taxonomy" id="911092"/>
    <lineage>
        <taxon>Bacteria</taxon>
        <taxon>Bacillati</taxon>
        <taxon>Bacillota</taxon>
        <taxon>Clostridia</taxon>
        <taxon>Thermoanaerobacterales</taxon>
        <taxon>Thermoanaerobacteraceae</taxon>
        <taxon>Caldanaerobacter</taxon>
    </lineage>
</organism>
<evidence type="ECO:0000313" key="2">
    <source>
        <dbReference type="EMBL" id="HBT48414.1"/>
    </source>
</evidence>
<feature type="transmembrane region" description="Helical" evidence="1">
    <location>
        <begin position="271"/>
        <end position="293"/>
    </location>
</feature>
<dbReference type="AlphaFoldDB" id="A0A124FCB9"/>
<accession>A0A124FCB9</accession>
<evidence type="ECO:0008006" key="4">
    <source>
        <dbReference type="Google" id="ProtNLM"/>
    </source>
</evidence>
<reference evidence="2 3" key="1">
    <citation type="journal article" date="2018" name="Nat. Biotechnol.">
        <title>A standardized bacterial taxonomy based on genome phylogeny substantially revises the tree of life.</title>
        <authorList>
            <person name="Parks D.H."/>
            <person name="Chuvochina M."/>
            <person name="Waite D.W."/>
            <person name="Rinke C."/>
            <person name="Skarshewski A."/>
            <person name="Chaumeil P.A."/>
            <person name="Hugenholtz P."/>
        </authorList>
    </citation>
    <scope>NUCLEOTIDE SEQUENCE [LARGE SCALE GENOMIC DNA]</scope>
    <source>
        <strain evidence="2">UBA12544</strain>
    </source>
</reference>
<feature type="transmembrane region" description="Helical" evidence="1">
    <location>
        <begin position="165"/>
        <end position="193"/>
    </location>
</feature>
<feature type="transmembrane region" description="Helical" evidence="1">
    <location>
        <begin position="431"/>
        <end position="457"/>
    </location>
</feature>
<name>A0A124FCB9_9THEO</name>
<dbReference type="EMBL" id="DOLB01000019">
    <property type="protein sequence ID" value="HBT48414.1"/>
    <property type="molecule type" value="Genomic_DNA"/>
</dbReference>
<feature type="transmembrane region" description="Helical" evidence="1">
    <location>
        <begin position="135"/>
        <end position="159"/>
    </location>
</feature>
<dbReference type="Pfam" id="PF16949">
    <property type="entry name" value="ABC_tran_2"/>
    <property type="match status" value="1"/>
</dbReference>
<gene>
    <name evidence="2" type="ORF">DEA61_00790</name>
</gene>
<sequence>MGVIRKNIPGADGKMKKFISLLKTQINSYYGISAIKYKYFVEKKQRWELDLAIFGIVVGVAVFLFIYVMQLEGLFAASIALNQPQLMLAIVLFLGQIVTLIFGFFWVISVFYFSDDVKILLPLPLQPYEILLSKYTVILVNEYAVLALLLLPAIAVYGIGTGAGILYYLIALVVFLFSPVIPLSIDSIIALWLMRFTNLRKKKDFFTVLISILALMFFFVFQYFVNRNPQYTDKDAVVDFLIKNADLAKMATKSFPPSLWGAYAMSDYHSLYGFFNLLLFIAVSLIFTGFLALSAQKVYFKALMAGQEIGAKKKTVTLERSMKASGALKALILREWKLFIRVPVYAMNVLPVAIIVPFIFFISFVGNPQMGLEKAVQYTSSPTNWFWVSIVGLLVSLFLTGSTSLSSTAFSREGKMFYISKILPISPSLQLRAKLILGSLVSIFVILPSYIVGWYIFKIPLVTVAITVFLSLPGVLLINILGLLIDSARPFFDWDNPQKAMKGNVNVLFTLVLTLLSLIIILTIIFLLKTFNVSEILIAILIEILIILADLKLYSLTKDFATKLYFEKE</sequence>
<feature type="transmembrane region" description="Helical" evidence="1">
    <location>
        <begin position="534"/>
        <end position="554"/>
    </location>
</feature>
<feature type="transmembrane region" description="Helical" evidence="1">
    <location>
        <begin position="49"/>
        <end position="68"/>
    </location>
</feature>
<feature type="transmembrane region" description="Helical" evidence="1">
    <location>
        <begin position="463"/>
        <end position="485"/>
    </location>
</feature>